<keyword evidence="4" id="KW-0732">Signal</keyword>
<evidence type="ECO:0000313" key="7">
    <source>
        <dbReference type="Proteomes" id="UP000288028"/>
    </source>
</evidence>
<dbReference type="Pfam" id="PF01832">
    <property type="entry name" value="Glucosaminidase"/>
    <property type="match status" value="1"/>
</dbReference>
<dbReference type="Gene3D" id="2.70.70.10">
    <property type="entry name" value="Glucose Permease (Domain IIA)"/>
    <property type="match status" value="1"/>
</dbReference>
<dbReference type="SUPFAM" id="SSF51261">
    <property type="entry name" value="Duplicated hybrid motif"/>
    <property type="match status" value="1"/>
</dbReference>
<dbReference type="Gene3D" id="1.10.530.10">
    <property type="match status" value="1"/>
</dbReference>
<dbReference type="AlphaFoldDB" id="A0A430AQH9"/>
<dbReference type="InterPro" id="IPR011055">
    <property type="entry name" value="Dup_hybrid_motif"/>
</dbReference>
<reference evidence="6 7" key="1">
    <citation type="submission" date="2017-05" db="EMBL/GenBank/DDBJ databases">
        <title>Vagococcus spp. assemblies.</title>
        <authorList>
            <person name="Gulvik C.A."/>
        </authorList>
    </citation>
    <scope>NUCLEOTIDE SEQUENCE [LARGE SCALE GENOMIC DNA]</scope>
    <source>
        <strain evidence="6 7">SS1714</strain>
    </source>
</reference>
<dbReference type="RefSeq" id="WP_126796198.1">
    <property type="nucleotide sequence ID" value="NZ_CP060721.1"/>
</dbReference>
<dbReference type="Gene3D" id="4.10.80.30">
    <property type="entry name" value="DNA polymerase, domain 6"/>
    <property type="match status" value="1"/>
</dbReference>
<protein>
    <recommendedName>
        <fullName evidence="5">Mannosyl-glycoprotein endo-beta-N-acetylglucosamidase-like domain-containing protein</fullName>
    </recommendedName>
</protein>
<dbReference type="OrthoDB" id="2155627at2"/>
<dbReference type="SMART" id="SM00047">
    <property type="entry name" value="LYZ2"/>
    <property type="match status" value="1"/>
</dbReference>
<evidence type="ECO:0000313" key="6">
    <source>
        <dbReference type="EMBL" id="RSU10378.1"/>
    </source>
</evidence>
<feature type="compositionally biased region" description="Acidic residues" evidence="3">
    <location>
        <begin position="51"/>
        <end position="71"/>
    </location>
</feature>
<proteinExistence type="inferred from homology"/>
<feature type="compositionally biased region" description="Basic and acidic residues" evidence="3">
    <location>
        <begin position="95"/>
        <end position="110"/>
    </location>
</feature>
<dbReference type="Proteomes" id="UP000288028">
    <property type="component" value="Unassembled WGS sequence"/>
</dbReference>
<feature type="region of interest" description="Disordered" evidence="3">
    <location>
        <begin position="28"/>
        <end position="110"/>
    </location>
</feature>
<feature type="domain" description="Mannosyl-glycoprotein endo-beta-N-acetylglucosamidase-like" evidence="5">
    <location>
        <begin position="141"/>
        <end position="301"/>
    </location>
</feature>
<keyword evidence="7" id="KW-1185">Reference proteome</keyword>
<dbReference type="InterPro" id="IPR051056">
    <property type="entry name" value="Glycosyl_Hydrolase_73"/>
</dbReference>
<dbReference type="GO" id="GO:0004040">
    <property type="term" value="F:amidase activity"/>
    <property type="evidence" value="ECO:0007669"/>
    <property type="project" value="InterPro"/>
</dbReference>
<feature type="chain" id="PRO_5019360240" description="Mannosyl-glycoprotein endo-beta-N-acetylglucosamidase-like domain-containing protein" evidence="4">
    <location>
        <begin position="27"/>
        <end position="457"/>
    </location>
</feature>
<evidence type="ECO:0000256" key="3">
    <source>
        <dbReference type="SAM" id="MobiDB-lite"/>
    </source>
</evidence>
<dbReference type="InterPro" id="IPR016047">
    <property type="entry name" value="M23ase_b-sheet_dom"/>
</dbReference>
<evidence type="ECO:0000256" key="1">
    <source>
        <dbReference type="ARBA" id="ARBA00010266"/>
    </source>
</evidence>
<comment type="caution">
    <text evidence="6">The sequence shown here is derived from an EMBL/GenBank/DDBJ whole genome shotgun (WGS) entry which is preliminary data.</text>
</comment>
<keyword evidence="2" id="KW-0378">Hydrolase</keyword>
<accession>A0A430AQH9</accession>
<dbReference type="GeneID" id="95582202"/>
<dbReference type="EMBL" id="NGKB01000018">
    <property type="protein sequence ID" value="RSU10378.1"/>
    <property type="molecule type" value="Genomic_DNA"/>
</dbReference>
<sequence length="457" mass="50203">MKKIRSYLLLSLLVSSLSVQTTTALANTLTETESPSLEQVETEESTLPSEEPQEPPEEPETPIDSGTEESTTETSVEPTEPSKPVEEVETSTSESTDKKPTESKPEEKIPEVVEVVEESSVETISYHVSEGNELPSGTPFVLETNQRTQEFIQKIGEDARKIGKDNDLYASVMIAQAILESASGQSELASEPNFNLFGIKGEFEGQSVSFLTSEDNGLGELYSVQANFRKYPSYKESLEDYADLMTKGLEWDANFYHGVSKKEASSYQEATKFLTGKYATDINYHNKLNGLIESYGLTFYDKEFVTSEVELDKEKVTTYSVVNPETKAEGQFIVPLIDTYSISSPFGSRGEEHHDGIDLATSENNLVYAASEGIVESVGFDNSAGNYVIVKHLNGLYTNYFHLNSQTVRAGQSVNLGTVLGTVGSTGNSTGPHLHFGISYQAWGNYLSPSSLLNFNN</sequence>
<feature type="signal peptide" evidence="4">
    <location>
        <begin position="1"/>
        <end position="26"/>
    </location>
</feature>
<dbReference type="Pfam" id="PF01551">
    <property type="entry name" value="Peptidase_M23"/>
    <property type="match status" value="1"/>
</dbReference>
<name>A0A430AQH9_9ENTE</name>
<dbReference type="PANTHER" id="PTHR33308:SF9">
    <property type="entry name" value="PEPTIDOGLYCAN HYDROLASE FLGJ"/>
    <property type="match status" value="1"/>
</dbReference>
<evidence type="ECO:0000256" key="4">
    <source>
        <dbReference type="SAM" id="SignalP"/>
    </source>
</evidence>
<dbReference type="CDD" id="cd12797">
    <property type="entry name" value="M23_peptidase"/>
    <property type="match status" value="1"/>
</dbReference>
<dbReference type="InterPro" id="IPR002901">
    <property type="entry name" value="MGlyc_endo_b_GlcNAc-like_dom"/>
</dbReference>
<comment type="similarity">
    <text evidence="1">Belongs to the glycosyl hydrolase 73 family.</text>
</comment>
<evidence type="ECO:0000259" key="5">
    <source>
        <dbReference type="SMART" id="SM00047"/>
    </source>
</evidence>
<gene>
    <name evidence="6" type="ORF">CBF28_13755</name>
</gene>
<dbReference type="PANTHER" id="PTHR33308">
    <property type="entry name" value="PEPTIDOGLYCAN HYDROLASE FLGJ"/>
    <property type="match status" value="1"/>
</dbReference>
<evidence type="ECO:0000256" key="2">
    <source>
        <dbReference type="ARBA" id="ARBA00022801"/>
    </source>
</evidence>
<organism evidence="6 7">
    <name type="scientific">Vagococcus carniphilus</name>
    <dbReference type="NCBI Taxonomy" id="218144"/>
    <lineage>
        <taxon>Bacteria</taxon>
        <taxon>Bacillati</taxon>
        <taxon>Bacillota</taxon>
        <taxon>Bacilli</taxon>
        <taxon>Lactobacillales</taxon>
        <taxon>Enterococcaceae</taxon>
        <taxon>Vagococcus</taxon>
    </lineage>
</organism>